<gene>
    <name evidence="8" type="ORF">HQ394_06690</name>
</gene>
<keyword evidence="5 6" id="KW-0472">Membrane</keyword>
<dbReference type="PANTHER" id="PTHR22911">
    <property type="entry name" value="ACYL-MALONYL CONDENSING ENZYME-RELATED"/>
    <property type="match status" value="1"/>
</dbReference>
<protein>
    <submittedName>
        <fullName evidence="8">DMT family transporter</fullName>
    </submittedName>
</protein>
<feature type="transmembrane region" description="Helical" evidence="6">
    <location>
        <begin position="53"/>
        <end position="77"/>
    </location>
</feature>
<feature type="transmembrane region" description="Helical" evidence="6">
    <location>
        <begin position="247"/>
        <end position="267"/>
    </location>
</feature>
<keyword evidence="3 6" id="KW-0812">Transmembrane</keyword>
<reference evidence="8 9" key="1">
    <citation type="submission" date="2020-05" db="EMBL/GenBank/DDBJ databases">
        <title>Complete closed genome sequence of Defluviicoccus vanus.</title>
        <authorList>
            <person name="Bessarab I."/>
            <person name="Arumugam K."/>
            <person name="Maszenan A.M."/>
            <person name="Seviour R.J."/>
            <person name="Williams R.B."/>
        </authorList>
    </citation>
    <scope>NUCLEOTIDE SEQUENCE [LARGE SCALE GENOMIC DNA]</scope>
    <source>
        <strain evidence="8 9">Ben 114</strain>
    </source>
</reference>
<evidence type="ECO:0000256" key="5">
    <source>
        <dbReference type="ARBA" id="ARBA00023136"/>
    </source>
</evidence>
<feature type="transmembrane region" description="Helical" evidence="6">
    <location>
        <begin position="110"/>
        <end position="129"/>
    </location>
</feature>
<feature type="domain" description="EamA" evidence="7">
    <location>
        <begin position="162"/>
        <end position="289"/>
    </location>
</feature>
<dbReference type="PANTHER" id="PTHR22911:SF6">
    <property type="entry name" value="SOLUTE CARRIER FAMILY 35 MEMBER G1"/>
    <property type="match status" value="1"/>
</dbReference>
<dbReference type="EMBL" id="CP053923">
    <property type="protein sequence ID" value="QNT69096.1"/>
    <property type="molecule type" value="Genomic_DNA"/>
</dbReference>
<accession>A0A7H1N060</accession>
<evidence type="ECO:0000313" key="9">
    <source>
        <dbReference type="Proteomes" id="UP000516369"/>
    </source>
</evidence>
<sequence>MAEPPVVSRPKVRRTTNQARGAMFMLISGAAFAVMMALVRLVSADIHPFEAAFFRNLIGLLLLAPWLAFTGIGVLHAGRLPIHLLRSGLGLGAMLLLFTALSRLPLAEATALTFTAPLFATIGAALVLGERVRRRRWAATCVGFLGALIVLRPGVAVVSPASFFALAAAVFIAAAMLSIKSLSKTEHPNAIVLIMGLIMTPASLLPAAFVWTWPSPATWGWLLLMGLAATIGQVCLTRAFAAAEASAVLPIDFARLVFVSVLGYVIFGEVPDLWTWVGGALIITSTAYIAQREVRNARKARRAQPITP</sequence>
<evidence type="ECO:0000259" key="7">
    <source>
        <dbReference type="Pfam" id="PF00892"/>
    </source>
</evidence>
<keyword evidence="9" id="KW-1185">Reference proteome</keyword>
<feature type="transmembrane region" description="Helical" evidence="6">
    <location>
        <begin position="84"/>
        <end position="104"/>
    </location>
</feature>
<dbReference type="InterPro" id="IPR000620">
    <property type="entry name" value="EamA_dom"/>
</dbReference>
<dbReference type="InterPro" id="IPR037185">
    <property type="entry name" value="EmrE-like"/>
</dbReference>
<keyword evidence="4 6" id="KW-1133">Transmembrane helix</keyword>
<comment type="similarity">
    <text evidence="2">Belongs to the drug/metabolite transporter (DMT) superfamily. 10 TMS drug/metabolite exporter (DME) (TC 2.A.7.3) family.</text>
</comment>
<evidence type="ECO:0000256" key="4">
    <source>
        <dbReference type="ARBA" id="ARBA00022989"/>
    </source>
</evidence>
<evidence type="ECO:0000313" key="8">
    <source>
        <dbReference type="EMBL" id="QNT69096.1"/>
    </source>
</evidence>
<dbReference type="SUPFAM" id="SSF103481">
    <property type="entry name" value="Multidrug resistance efflux transporter EmrE"/>
    <property type="match status" value="2"/>
</dbReference>
<comment type="subcellular location">
    <subcellularLocation>
        <location evidence="1">Membrane</location>
        <topology evidence="1">Multi-pass membrane protein</topology>
    </subcellularLocation>
</comment>
<feature type="transmembrane region" description="Helical" evidence="6">
    <location>
        <begin position="219"/>
        <end position="240"/>
    </location>
</feature>
<feature type="transmembrane region" description="Helical" evidence="6">
    <location>
        <begin position="191"/>
        <end position="213"/>
    </location>
</feature>
<dbReference type="AlphaFoldDB" id="A0A7H1N060"/>
<organism evidence="8 9">
    <name type="scientific">Defluviicoccus vanus</name>
    <dbReference type="NCBI Taxonomy" id="111831"/>
    <lineage>
        <taxon>Bacteria</taxon>
        <taxon>Pseudomonadati</taxon>
        <taxon>Pseudomonadota</taxon>
        <taxon>Alphaproteobacteria</taxon>
        <taxon>Rhodospirillales</taxon>
        <taxon>Rhodospirillaceae</taxon>
        <taxon>Defluviicoccus</taxon>
    </lineage>
</organism>
<evidence type="ECO:0000256" key="2">
    <source>
        <dbReference type="ARBA" id="ARBA00009853"/>
    </source>
</evidence>
<dbReference type="GO" id="GO:0016020">
    <property type="term" value="C:membrane"/>
    <property type="evidence" value="ECO:0007669"/>
    <property type="project" value="UniProtKB-SubCell"/>
</dbReference>
<dbReference type="Proteomes" id="UP000516369">
    <property type="component" value="Chromosome"/>
</dbReference>
<proteinExistence type="inferred from homology"/>
<dbReference type="KEGG" id="dvn:HQ394_06690"/>
<dbReference type="RefSeq" id="WP_190262610.1">
    <property type="nucleotide sequence ID" value="NZ_CP053923.1"/>
</dbReference>
<feature type="transmembrane region" description="Helical" evidence="6">
    <location>
        <begin position="136"/>
        <end position="155"/>
    </location>
</feature>
<feature type="domain" description="EamA" evidence="7">
    <location>
        <begin position="20"/>
        <end position="151"/>
    </location>
</feature>
<feature type="transmembrane region" description="Helical" evidence="6">
    <location>
        <begin position="21"/>
        <end position="41"/>
    </location>
</feature>
<name>A0A7H1N060_9PROT</name>
<evidence type="ECO:0000256" key="1">
    <source>
        <dbReference type="ARBA" id="ARBA00004141"/>
    </source>
</evidence>
<feature type="transmembrane region" description="Helical" evidence="6">
    <location>
        <begin position="273"/>
        <end position="290"/>
    </location>
</feature>
<feature type="transmembrane region" description="Helical" evidence="6">
    <location>
        <begin position="161"/>
        <end position="179"/>
    </location>
</feature>
<evidence type="ECO:0000256" key="6">
    <source>
        <dbReference type="SAM" id="Phobius"/>
    </source>
</evidence>
<evidence type="ECO:0000256" key="3">
    <source>
        <dbReference type="ARBA" id="ARBA00022692"/>
    </source>
</evidence>
<dbReference type="Pfam" id="PF00892">
    <property type="entry name" value="EamA"/>
    <property type="match status" value="2"/>
</dbReference>